<protein>
    <recommendedName>
        <fullName evidence="10">Proline--tRNA ligase</fullName>
        <ecNumber evidence="10">6.1.1.15</ecNumber>
    </recommendedName>
    <alternativeName>
        <fullName evidence="10">Prolyl-tRNA synthetase</fullName>
        <shortName evidence="10">ProRS</shortName>
    </alternativeName>
</protein>
<dbReference type="Gene3D" id="3.90.960.10">
    <property type="entry name" value="YbaK/aminoacyl-tRNA synthetase-associated domain"/>
    <property type="match status" value="1"/>
</dbReference>
<dbReference type="Proteomes" id="UP000635316">
    <property type="component" value="Unassembled WGS sequence"/>
</dbReference>
<dbReference type="InterPro" id="IPR023717">
    <property type="entry name" value="Pro-tRNA-Synthase_IIa_type1"/>
</dbReference>
<dbReference type="Pfam" id="PF03129">
    <property type="entry name" value="HGTP_anticodon"/>
    <property type="match status" value="1"/>
</dbReference>
<dbReference type="SUPFAM" id="SSF55826">
    <property type="entry name" value="YbaK/ProRS associated domain"/>
    <property type="match status" value="1"/>
</dbReference>
<dbReference type="SUPFAM" id="SSF52954">
    <property type="entry name" value="Class II aaRS ABD-related"/>
    <property type="match status" value="1"/>
</dbReference>
<evidence type="ECO:0000256" key="8">
    <source>
        <dbReference type="ARBA" id="ARBA00023146"/>
    </source>
</evidence>
<dbReference type="InterPro" id="IPR004154">
    <property type="entry name" value="Anticodon-bd"/>
</dbReference>
<dbReference type="Gene3D" id="3.40.50.800">
    <property type="entry name" value="Anticodon-binding domain"/>
    <property type="match status" value="1"/>
</dbReference>
<dbReference type="SUPFAM" id="SSF55681">
    <property type="entry name" value="Class II aaRS and biotin synthetases"/>
    <property type="match status" value="1"/>
</dbReference>
<dbReference type="Pfam" id="PF00587">
    <property type="entry name" value="tRNA-synt_2b"/>
    <property type="match status" value="1"/>
</dbReference>
<dbReference type="InterPro" id="IPR045864">
    <property type="entry name" value="aa-tRNA-synth_II/BPL/LPL"/>
</dbReference>
<comment type="catalytic activity">
    <reaction evidence="9 10">
        <text>tRNA(Pro) + L-proline + ATP = L-prolyl-tRNA(Pro) + AMP + diphosphate</text>
        <dbReference type="Rhea" id="RHEA:14305"/>
        <dbReference type="Rhea" id="RHEA-COMP:9700"/>
        <dbReference type="Rhea" id="RHEA-COMP:9702"/>
        <dbReference type="ChEBI" id="CHEBI:30616"/>
        <dbReference type="ChEBI" id="CHEBI:33019"/>
        <dbReference type="ChEBI" id="CHEBI:60039"/>
        <dbReference type="ChEBI" id="CHEBI:78442"/>
        <dbReference type="ChEBI" id="CHEBI:78532"/>
        <dbReference type="ChEBI" id="CHEBI:456215"/>
        <dbReference type="EC" id="6.1.1.15"/>
    </reaction>
</comment>
<evidence type="ECO:0000256" key="5">
    <source>
        <dbReference type="ARBA" id="ARBA00022741"/>
    </source>
</evidence>
<dbReference type="PANTHER" id="PTHR42753">
    <property type="entry name" value="MITOCHONDRIAL RIBOSOME PROTEIN L39/PROLYL-TRNA LIGASE FAMILY MEMBER"/>
    <property type="match status" value="1"/>
</dbReference>
<evidence type="ECO:0000256" key="3">
    <source>
        <dbReference type="ARBA" id="ARBA00022490"/>
    </source>
</evidence>
<dbReference type="EMBL" id="JAENGP010000017">
    <property type="protein sequence ID" value="MBK1782290.1"/>
    <property type="molecule type" value="Genomic_DNA"/>
</dbReference>
<dbReference type="InterPro" id="IPR002316">
    <property type="entry name" value="Pro-tRNA-ligase_IIa"/>
</dbReference>
<dbReference type="PIRSF" id="PIRSF001535">
    <property type="entry name" value="ProRS_1"/>
    <property type="match status" value="1"/>
</dbReference>
<dbReference type="PRINTS" id="PR01046">
    <property type="entry name" value="TRNASYNTHPRO"/>
</dbReference>
<name>A0ABS1EGZ7_9BURK</name>
<dbReference type="CDD" id="cd00779">
    <property type="entry name" value="ProRS_core_prok"/>
    <property type="match status" value="1"/>
</dbReference>
<comment type="subunit">
    <text evidence="2 10">Homodimer.</text>
</comment>
<feature type="domain" description="Aminoacyl-transfer RNA synthetases class-II family profile" evidence="11">
    <location>
        <begin position="38"/>
        <end position="471"/>
    </location>
</feature>
<keyword evidence="8 10" id="KW-0030">Aminoacyl-tRNA synthetase</keyword>
<evidence type="ECO:0000256" key="2">
    <source>
        <dbReference type="ARBA" id="ARBA00011738"/>
    </source>
</evidence>
<dbReference type="InterPro" id="IPR006195">
    <property type="entry name" value="aa-tRNA-synth_II"/>
</dbReference>
<dbReference type="InterPro" id="IPR033730">
    <property type="entry name" value="ProRS_core_prok"/>
</dbReference>
<gene>
    <name evidence="10" type="primary">proS</name>
    <name evidence="12" type="ORF">JHL22_13825</name>
</gene>
<dbReference type="PROSITE" id="PS50862">
    <property type="entry name" value="AA_TRNA_LIGASE_II"/>
    <property type="match status" value="1"/>
</dbReference>
<evidence type="ECO:0000313" key="13">
    <source>
        <dbReference type="Proteomes" id="UP000635316"/>
    </source>
</evidence>
<keyword evidence="5 10" id="KW-0547">Nucleotide-binding</keyword>
<reference evidence="12 13" key="1">
    <citation type="submission" date="2020-12" db="EMBL/GenBank/DDBJ databases">
        <authorList>
            <person name="Lu T."/>
            <person name="Wang Q."/>
            <person name="Han X."/>
        </authorList>
    </citation>
    <scope>NUCLEOTIDE SEQUENCE [LARGE SCALE GENOMIC DNA]</scope>
    <source>
        <strain evidence="12 13">WQ 585</strain>
    </source>
</reference>
<dbReference type="InterPro" id="IPR002314">
    <property type="entry name" value="aa-tRNA-synt_IIb"/>
</dbReference>
<organism evidence="12 13">
    <name type="scientific">Advenella mandrilli</name>
    <dbReference type="NCBI Taxonomy" id="2800330"/>
    <lineage>
        <taxon>Bacteria</taxon>
        <taxon>Pseudomonadati</taxon>
        <taxon>Pseudomonadota</taxon>
        <taxon>Betaproteobacteria</taxon>
        <taxon>Burkholderiales</taxon>
        <taxon>Alcaligenaceae</taxon>
    </lineage>
</organism>
<dbReference type="InterPro" id="IPR036621">
    <property type="entry name" value="Anticodon-bd_dom_sf"/>
</dbReference>
<keyword evidence="4 10" id="KW-0436">Ligase</keyword>
<evidence type="ECO:0000256" key="9">
    <source>
        <dbReference type="ARBA" id="ARBA00047671"/>
    </source>
</evidence>
<dbReference type="NCBIfam" id="TIGR00409">
    <property type="entry name" value="proS_fam_II"/>
    <property type="match status" value="1"/>
</dbReference>
<keyword evidence="6 10" id="KW-0067">ATP-binding</keyword>
<dbReference type="InterPro" id="IPR036754">
    <property type="entry name" value="YbaK/aa-tRNA-synt-asso_dom_sf"/>
</dbReference>
<dbReference type="InterPro" id="IPR004500">
    <property type="entry name" value="Pro-tRNA-synth_IIa_bac-type"/>
</dbReference>
<comment type="domain">
    <text evidence="10">Consists of three domains: the N-terminal catalytic domain, the editing domain and the C-terminal anticodon-binding domain.</text>
</comment>
<dbReference type="GO" id="GO:0004827">
    <property type="term" value="F:proline-tRNA ligase activity"/>
    <property type="evidence" value="ECO:0007669"/>
    <property type="project" value="UniProtKB-EC"/>
</dbReference>
<evidence type="ECO:0000313" key="12">
    <source>
        <dbReference type="EMBL" id="MBK1782290.1"/>
    </source>
</evidence>
<evidence type="ECO:0000256" key="1">
    <source>
        <dbReference type="ARBA" id="ARBA00004496"/>
    </source>
</evidence>
<dbReference type="Pfam" id="PF04073">
    <property type="entry name" value="tRNA_edit"/>
    <property type="match status" value="1"/>
</dbReference>
<evidence type="ECO:0000256" key="6">
    <source>
        <dbReference type="ARBA" id="ARBA00022840"/>
    </source>
</evidence>
<comment type="subcellular location">
    <subcellularLocation>
        <location evidence="1 10">Cytoplasm</location>
    </subcellularLocation>
</comment>
<dbReference type="RefSeq" id="WP_200238688.1">
    <property type="nucleotide sequence ID" value="NZ_JAENGP010000017.1"/>
</dbReference>
<comment type="function">
    <text evidence="10">Catalyzes the attachment of proline to tRNA(Pro) in a two-step reaction: proline is first activated by ATP to form Pro-AMP and then transferred to the acceptor end of tRNA(Pro). As ProRS can inadvertently accommodate and process non-cognate amino acids such as alanine and cysteine, to avoid such errors it has two additional distinct editing activities against alanine. One activity is designated as 'pretransfer' editing and involves the tRNA(Pro)-independent hydrolysis of activated Ala-AMP. The other activity is designated 'posttransfer' editing and involves deacylation of mischarged Ala-tRNA(Pro). The misacylated Cys-tRNA(Pro) is not edited by ProRS.</text>
</comment>
<evidence type="ECO:0000256" key="7">
    <source>
        <dbReference type="ARBA" id="ARBA00022917"/>
    </source>
</evidence>
<dbReference type="InterPro" id="IPR007214">
    <property type="entry name" value="YbaK/aa-tRNA-synth-assoc-dom"/>
</dbReference>
<dbReference type="EC" id="6.1.1.15" evidence="10"/>
<accession>A0ABS1EGZ7</accession>
<keyword evidence="13" id="KW-1185">Reference proteome</keyword>
<keyword evidence="3 10" id="KW-0963">Cytoplasm</keyword>
<dbReference type="HAMAP" id="MF_01569">
    <property type="entry name" value="Pro_tRNA_synth_type1"/>
    <property type="match status" value="1"/>
</dbReference>
<comment type="similarity">
    <text evidence="10">Belongs to the class-II aminoacyl-tRNA synthetase family. ProS type 1 subfamily.</text>
</comment>
<comment type="caution">
    <text evidence="12">The sequence shown here is derived from an EMBL/GenBank/DDBJ whole genome shotgun (WGS) entry which is preliminary data.</text>
</comment>
<evidence type="ECO:0000256" key="4">
    <source>
        <dbReference type="ARBA" id="ARBA00022598"/>
    </source>
</evidence>
<evidence type="ECO:0000256" key="10">
    <source>
        <dbReference type="HAMAP-Rule" id="MF_01569"/>
    </source>
</evidence>
<dbReference type="PANTHER" id="PTHR42753:SF2">
    <property type="entry name" value="PROLINE--TRNA LIGASE"/>
    <property type="match status" value="1"/>
</dbReference>
<sequence>MLASKFHLNTLKEAPAEAEIASHQLMTRAGMIRKHAGGIYTYMPLGLKVMRKVEAIVREEMNNADAIELLMPVVQPAELWVESGRWEEYGPELLRIKDRHQRDFVLQPTSEEVITDIARNEIHSYRQLPVNFYHIQTKFRDERRPRFGLMRGREFTMKDAYSFDRDEASALASYDIMYNAYMRIFKRLGLIFRAVAADTGSIGGSRSHEFQVIADTGEDLIVYNPDSEYAANIELAEAPCLIAKRDEPTQELQEVETPNANKCELVAQQLGTGLDKTVKSVVFVTTPEEGPAKLWLLMVRGDHEVNEVKVSKLPAFKNGFRLATEEEILEYFGSEPGYLGPLNTVKPVNIIVDTTVANMSDFICGANKAPYHISGINWGRDLPEPEVADLRNVIAGDPAIGESGTLAIQRGIEVGHVFFLGDKYSSELKATFLNENGKPETLQMGCYGIGISRITAAAIEQNHDEKGIIWPIAMAPFEVVICPVGWGKSETIRNEATALYETLKQNKIDVILDDRDARPGVMFSEWELIGVPIRITIGDRGLKDGIIEVQERSKTEAVKVPVAEVNAYVSSLYQGLKNTL</sequence>
<keyword evidence="7 10" id="KW-0648">Protein biosynthesis</keyword>
<evidence type="ECO:0000259" key="11">
    <source>
        <dbReference type="PROSITE" id="PS50862"/>
    </source>
</evidence>
<dbReference type="InterPro" id="IPR050062">
    <property type="entry name" value="Pro-tRNA_synthetase"/>
</dbReference>
<dbReference type="Gene3D" id="3.30.930.10">
    <property type="entry name" value="Bira Bifunctional Protein, Domain 2"/>
    <property type="match status" value="2"/>
</dbReference>
<dbReference type="InterPro" id="IPR044140">
    <property type="entry name" value="ProRS_anticodon_short"/>
</dbReference>
<proteinExistence type="inferred from homology"/>
<dbReference type="CDD" id="cd04334">
    <property type="entry name" value="ProRS-INS"/>
    <property type="match status" value="1"/>
</dbReference>
<dbReference type="CDD" id="cd00861">
    <property type="entry name" value="ProRS_anticodon_short"/>
    <property type="match status" value="1"/>
</dbReference>
<dbReference type="NCBIfam" id="NF006625">
    <property type="entry name" value="PRK09194.1"/>
    <property type="match status" value="1"/>
</dbReference>